<dbReference type="EMBL" id="FMWG01000001">
    <property type="protein sequence ID" value="SCZ50559.1"/>
    <property type="molecule type" value="Genomic_DNA"/>
</dbReference>
<dbReference type="Proteomes" id="UP000198767">
    <property type="component" value="Unassembled WGS sequence"/>
</dbReference>
<dbReference type="STRING" id="1156985.SAMN04488118_101309"/>
<proteinExistence type="predicted"/>
<dbReference type="AlphaFoldDB" id="A0A1G5PNC9"/>
<name>A0A1G5PNC9_9RHOB</name>
<evidence type="ECO:0000313" key="3">
    <source>
        <dbReference type="Proteomes" id="UP000198767"/>
    </source>
</evidence>
<keyword evidence="3" id="KW-1185">Reference proteome</keyword>
<evidence type="ECO:0000256" key="1">
    <source>
        <dbReference type="SAM" id="Phobius"/>
    </source>
</evidence>
<evidence type="ECO:0008006" key="4">
    <source>
        <dbReference type="Google" id="ProtNLM"/>
    </source>
</evidence>
<protein>
    <recommendedName>
        <fullName evidence="4">Peptidase M23</fullName>
    </recommendedName>
</protein>
<sequence>MKTLIAAIVATSAAAPVLAHTDDHFHTHGIELLLILAAIAAGAALFMLKR</sequence>
<accession>A0A1G5PNC9</accession>
<organism evidence="2 3">
    <name type="scientific">Epibacterium ulvae</name>
    <dbReference type="NCBI Taxonomy" id="1156985"/>
    <lineage>
        <taxon>Bacteria</taxon>
        <taxon>Pseudomonadati</taxon>
        <taxon>Pseudomonadota</taxon>
        <taxon>Alphaproteobacteria</taxon>
        <taxon>Rhodobacterales</taxon>
        <taxon>Roseobacteraceae</taxon>
        <taxon>Epibacterium</taxon>
    </lineage>
</organism>
<keyword evidence="1" id="KW-0812">Transmembrane</keyword>
<feature type="transmembrane region" description="Helical" evidence="1">
    <location>
        <begin position="29"/>
        <end position="48"/>
    </location>
</feature>
<keyword evidence="1" id="KW-0472">Membrane</keyword>
<evidence type="ECO:0000313" key="2">
    <source>
        <dbReference type="EMBL" id="SCZ50559.1"/>
    </source>
</evidence>
<gene>
    <name evidence="2" type="ORF">SAMN04488118_101309</name>
</gene>
<keyword evidence="1" id="KW-1133">Transmembrane helix</keyword>
<reference evidence="2 3" key="1">
    <citation type="submission" date="2016-10" db="EMBL/GenBank/DDBJ databases">
        <authorList>
            <person name="de Groot N.N."/>
        </authorList>
    </citation>
    <scope>NUCLEOTIDE SEQUENCE [LARGE SCALE GENOMIC DNA]</scope>
    <source>
        <strain evidence="2 3">U95</strain>
    </source>
</reference>
<dbReference type="RefSeq" id="WP_100269068.1">
    <property type="nucleotide sequence ID" value="NZ_CANMHN010000001.1"/>
</dbReference>